<dbReference type="RefSeq" id="WP_301202476.1">
    <property type="nucleotide sequence ID" value="NZ_JAPDPI010000074.1"/>
</dbReference>
<evidence type="ECO:0000313" key="2">
    <source>
        <dbReference type="EMBL" id="MCW3807966.1"/>
    </source>
</evidence>
<sequence>MEQNNFLSWIFILFGCLILGAAIFNWNYFFKLRKAQMLVKAVGLTTARIIYAVLGLIFALTGANHLFNLGIFPF</sequence>
<dbReference type="InterPro" id="IPR029087">
    <property type="entry name" value="Imm17"/>
</dbReference>
<dbReference type="Pfam" id="PF15562">
    <property type="entry name" value="Imm17"/>
    <property type="match status" value="1"/>
</dbReference>
<dbReference type="EMBL" id="JAPDPI010000074">
    <property type="protein sequence ID" value="MCW3807966.1"/>
    <property type="molecule type" value="Genomic_DNA"/>
</dbReference>
<dbReference type="Proteomes" id="UP001207408">
    <property type="component" value="Unassembled WGS sequence"/>
</dbReference>
<keyword evidence="3" id="KW-1185">Reference proteome</keyword>
<keyword evidence="1" id="KW-0472">Membrane</keyword>
<protein>
    <submittedName>
        <fullName evidence="2">Imm17 family immunity protein</fullName>
    </submittedName>
</protein>
<name>A0AAE3MHY9_9BACT</name>
<feature type="transmembrane region" description="Helical" evidence="1">
    <location>
        <begin position="6"/>
        <end position="28"/>
    </location>
</feature>
<keyword evidence="1" id="KW-0812">Transmembrane</keyword>
<evidence type="ECO:0000313" key="3">
    <source>
        <dbReference type="Proteomes" id="UP001207408"/>
    </source>
</evidence>
<proteinExistence type="predicted"/>
<comment type="caution">
    <text evidence="2">The sequence shown here is derived from an EMBL/GenBank/DDBJ whole genome shotgun (WGS) entry which is preliminary data.</text>
</comment>
<reference evidence="2" key="1">
    <citation type="submission" date="2022-10" db="EMBL/GenBank/DDBJ databases">
        <authorList>
            <person name="Yu W.X."/>
        </authorList>
    </citation>
    <scope>NUCLEOTIDE SEQUENCE</scope>
    <source>
        <strain evidence="2">D04</strain>
    </source>
</reference>
<keyword evidence="1" id="KW-1133">Transmembrane helix</keyword>
<feature type="transmembrane region" description="Helical" evidence="1">
    <location>
        <begin position="49"/>
        <end position="67"/>
    </location>
</feature>
<accession>A0AAE3MHY9</accession>
<dbReference type="AlphaFoldDB" id="A0AAE3MHY9"/>
<gene>
    <name evidence="2" type="ORF">OM074_20250</name>
</gene>
<organism evidence="2 3">
    <name type="scientific">Plebeiibacterium marinum</name>
    <dbReference type="NCBI Taxonomy" id="2992111"/>
    <lineage>
        <taxon>Bacteria</taxon>
        <taxon>Pseudomonadati</taxon>
        <taxon>Bacteroidota</taxon>
        <taxon>Bacteroidia</taxon>
        <taxon>Marinilabiliales</taxon>
        <taxon>Marinilabiliaceae</taxon>
        <taxon>Plebeiibacterium</taxon>
    </lineage>
</organism>
<evidence type="ECO:0000256" key="1">
    <source>
        <dbReference type="SAM" id="Phobius"/>
    </source>
</evidence>